<name>A0A7Y8GW67_9BURK</name>
<sequence length="127" mass="13705">MIHPVFRLAASQPLLLAEHAAAYASLLGEELTIGSARLKRRLALQLAGAACLVVAAVLLGVAVLLWASLPDAGFRAPWLFVLTPVLPAALGLWALWLAQDREEEEWFAHLRIQLAEDAALLRIPGTP</sequence>
<gene>
    <name evidence="2" type="ORF">F3K02_12060</name>
</gene>
<accession>A0A7Y8GW67</accession>
<feature type="transmembrane region" description="Helical" evidence="1">
    <location>
        <begin position="78"/>
        <end position="98"/>
    </location>
</feature>
<keyword evidence="1" id="KW-0472">Membrane</keyword>
<keyword evidence="3" id="KW-1185">Reference proteome</keyword>
<evidence type="ECO:0000313" key="3">
    <source>
        <dbReference type="Proteomes" id="UP000545507"/>
    </source>
</evidence>
<dbReference type="EMBL" id="VYGV01000007">
    <property type="protein sequence ID" value="NWF45979.1"/>
    <property type="molecule type" value="Genomic_DNA"/>
</dbReference>
<keyword evidence="1" id="KW-1133">Transmembrane helix</keyword>
<evidence type="ECO:0008006" key="4">
    <source>
        <dbReference type="Google" id="ProtNLM"/>
    </source>
</evidence>
<dbReference type="Proteomes" id="UP000545507">
    <property type="component" value="Unassembled WGS sequence"/>
</dbReference>
<dbReference type="RefSeq" id="WP_177135854.1">
    <property type="nucleotide sequence ID" value="NZ_VYGV01000007.1"/>
</dbReference>
<evidence type="ECO:0000256" key="1">
    <source>
        <dbReference type="SAM" id="Phobius"/>
    </source>
</evidence>
<keyword evidence="1" id="KW-0812">Transmembrane</keyword>
<proteinExistence type="predicted"/>
<feature type="transmembrane region" description="Helical" evidence="1">
    <location>
        <begin position="42"/>
        <end position="66"/>
    </location>
</feature>
<reference evidence="2 3" key="1">
    <citation type="submission" date="2019-09" db="EMBL/GenBank/DDBJ databases">
        <title>Hydrogenophaga aromatica sp. nov., isolated from a para-xylene-degrading enrichment culture.</title>
        <authorList>
            <person name="Tancsics A."/>
            <person name="Banerjee S."/>
        </authorList>
    </citation>
    <scope>NUCLEOTIDE SEQUENCE [LARGE SCALE GENOMIC DNA]</scope>
    <source>
        <strain evidence="2 3">D2P1</strain>
    </source>
</reference>
<protein>
    <recommendedName>
        <fullName evidence="4">Transmembrane protein</fullName>
    </recommendedName>
</protein>
<dbReference type="AlphaFoldDB" id="A0A7Y8GW67"/>
<comment type="caution">
    <text evidence="2">The sequence shown here is derived from an EMBL/GenBank/DDBJ whole genome shotgun (WGS) entry which is preliminary data.</text>
</comment>
<evidence type="ECO:0000313" key="2">
    <source>
        <dbReference type="EMBL" id="NWF45979.1"/>
    </source>
</evidence>
<organism evidence="2 3">
    <name type="scientific">Hydrogenophaga aromaticivorans</name>
    <dbReference type="NCBI Taxonomy" id="2610898"/>
    <lineage>
        <taxon>Bacteria</taxon>
        <taxon>Pseudomonadati</taxon>
        <taxon>Pseudomonadota</taxon>
        <taxon>Betaproteobacteria</taxon>
        <taxon>Burkholderiales</taxon>
        <taxon>Comamonadaceae</taxon>
        <taxon>Hydrogenophaga</taxon>
    </lineage>
</organism>